<sequence length="99" mass="11184">MRLCALPQLVLPTCGKTLRIDAAIAALTPLGFKNMQIRNTVKNLLKARSWQQQKYREVKSGETGLDDQQKCSWAVRSSGTLQHKLYSTCCSKKTMLRLD</sequence>
<dbReference type="Proteomes" id="UP001418222">
    <property type="component" value="Unassembled WGS sequence"/>
</dbReference>
<dbReference type="AlphaFoldDB" id="A0AAP0FUI0"/>
<name>A0AAP0FUI0_9ASPA</name>
<keyword evidence="3" id="KW-1185">Reference proteome</keyword>
<dbReference type="Pfam" id="PF10440">
    <property type="entry name" value="WIYLD"/>
    <property type="match status" value="1"/>
</dbReference>
<organism evidence="2 3">
    <name type="scientific">Platanthera zijinensis</name>
    <dbReference type="NCBI Taxonomy" id="2320716"/>
    <lineage>
        <taxon>Eukaryota</taxon>
        <taxon>Viridiplantae</taxon>
        <taxon>Streptophyta</taxon>
        <taxon>Embryophyta</taxon>
        <taxon>Tracheophyta</taxon>
        <taxon>Spermatophyta</taxon>
        <taxon>Magnoliopsida</taxon>
        <taxon>Liliopsida</taxon>
        <taxon>Asparagales</taxon>
        <taxon>Orchidaceae</taxon>
        <taxon>Orchidoideae</taxon>
        <taxon>Orchideae</taxon>
        <taxon>Orchidinae</taxon>
        <taxon>Platanthera</taxon>
    </lineage>
</organism>
<evidence type="ECO:0000313" key="2">
    <source>
        <dbReference type="EMBL" id="KAK8914525.1"/>
    </source>
</evidence>
<protein>
    <recommendedName>
        <fullName evidence="1">WIYLD domain-containing protein</fullName>
    </recommendedName>
</protein>
<evidence type="ECO:0000313" key="3">
    <source>
        <dbReference type="Proteomes" id="UP001418222"/>
    </source>
</evidence>
<evidence type="ECO:0000259" key="1">
    <source>
        <dbReference type="Pfam" id="PF10440"/>
    </source>
</evidence>
<feature type="domain" description="WIYLD" evidence="1">
    <location>
        <begin position="18"/>
        <end position="47"/>
    </location>
</feature>
<comment type="caution">
    <text evidence="2">The sequence shown here is derived from an EMBL/GenBank/DDBJ whole genome shotgun (WGS) entry which is preliminary data.</text>
</comment>
<proteinExistence type="predicted"/>
<dbReference type="EMBL" id="JBBWWQ010000021">
    <property type="protein sequence ID" value="KAK8914525.1"/>
    <property type="molecule type" value="Genomic_DNA"/>
</dbReference>
<accession>A0AAP0FUI0</accession>
<gene>
    <name evidence="2" type="ORF">KSP39_PZI024406</name>
</gene>
<dbReference type="InterPro" id="IPR018848">
    <property type="entry name" value="WIYLD_domain"/>
</dbReference>
<reference evidence="2 3" key="1">
    <citation type="journal article" date="2022" name="Nat. Plants">
        <title>Genomes of leafy and leafless Platanthera orchids illuminate the evolution of mycoheterotrophy.</title>
        <authorList>
            <person name="Li M.H."/>
            <person name="Liu K.W."/>
            <person name="Li Z."/>
            <person name="Lu H.C."/>
            <person name="Ye Q.L."/>
            <person name="Zhang D."/>
            <person name="Wang J.Y."/>
            <person name="Li Y.F."/>
            <person name="Zhong Z.M."/>
            <person name="Liu X."/>
            <person name="Yu X."/>
            <person name="Liu D.K."/>
            <person name="Tu X.D."/>
            <person name="Liu B."/>
            <person name="Hao Y."/>
            <person name="Liao X.Y."/>
            <person name="Jiang Y.T."/>
            <person name="Sun W.H."/>
            <person name="Chen J."/>
            <person name="Chen Y.Q."/>
            <person name="Ai Y."/>
            <person name="Zhai J.W."/>
            <person name="Wu S.S."/>
            <person name="Zhou Z."/>
            <person name="Hsiao Y.Y."/>
            <person name="Wu W.L."/>
            <person name="Chen Y.Y."/>
            <person name="Lin Y.F."/>
            <person name="Hsu J.L."/>
            <person name="Li C.Y."/>
            <person name="Wang Z.W."/>
            <person name="Zhao X."/>
            <person name="Zhong W.Y."/>
            <person name="Ma X.K."/>
            <person name="Ma L."/>
            <person name="Huang J."/>
            <person name="Chen G.Z."/>
            <person name="Huang M.Z."/>
            <person name="Huang L."/>
            <person name="Peng D.H."/>
            <person name="Luo Y.B."/>
            <person name="Zou S.Q."/>
            <person name="Chen S.P."/>
            <person name="Lan S."/>
            <person name="Tsai W.C."/>
            <person name="Van de Peer Y."/>
            <person name="Liu Z.J."/>
        </authorList>
    </citation>
    <scope>NUCLEOTIDE SEQUENCE [LARGE SCALE GENOMIC DNA]</scope>
    <source>
        <strain evidence="2">Lor287</strain>
    </source>
</reference>